<dbReference type="InterPro" id="IPR050109">
    <property type="entry name" value="HTH-type_TetR-like_transc_reg"/>
</dbReference>
<dbReference type="PANTHER" id="PTHR30055">
    <property type="entry name" value="HTH-TYPE TRANSCRIPTIONAL REGULATOR RUTR"/>
    <property type="match status" value="1"/>
</dbReference>
<name>A0ABP6R108_9ACTN</name>
<feature type="domain" description="HTH tetR-type" evidence="5">
    <location>
        <begin position="22"/>
        <end position="81"/>
    </location>
</feature>
<gene>
    <name evidence="6" type="ORF">GCM10010469_34900</name>
</gene>
<keyword evidence="3" id="KW-0804">Transcription</keyword>
<evidence type="ECO:0000256" key="2">
    <source>
        <dbReference type="ARBA" id="ARBA00023125"/>
    </source>
</evidence>
<organism evidence="6 7">
    <name type="scientific">Streptomyces labedae</name>
    <dbReference type="NCBI Taxonomy" id="285569"/>
    <lineage>
        <taxon>Bacteria</taxon>
        <taxon>Bacillati</taxon>
        <taxon>Actinomycetota</taxon>
        <taxon>Actinomycetes</taxon>
        <taxon>Kitasatosporales</taxon>
        <taxon>Streptomycetaceae</taxon>
        <taxon>Streptomyces</taxon>
    </lineage>
</organism>
<evidence type="ECO:0000256" key="4">
    <source>
        <dbReference type="PROSITE-ProRule" id="PRU00335"/>
    </source>
</evidence>
<accession>A0ABP6R108</accession>
<evidence type="ECO:0000313" key="7">
    <source>
        <dbReference type="Proteomes" id="UP001500728"/>
    </source>
</evidence>
<dbReference type="SUPFAM" id="SSF48498">
    <property type="entry name" value="Tetracyclin repressor-like, C-terminal domain"/>
    <property type="match status" value="1"/>
</dbReference>
<sequence>MDDRTPSALSAVVRRPHRADARRNFDKLLAAARTAFAEQGTGTPLEDIARSAGVGIGTLYRNFPTRQALFDAVYAGEVEELCHAAQDVADLPPWEAFSTWLDRFVSYVGTKRAISEELNRDSAMFRDARKAMYEAGEPLFARAQEAGEARRDASFDDVLRMITGIIATGYVSDEQRGRVLGFALDGIRTGKN</sequence>
<feature type="DNA-binding region" description="H-T-H motif" evidence="4">
    <location>
        <begin position="44"/>
        <end position="63"/>
    </location>
</feature>
<dbReference type="InterPro" id="IPR036271">
    <property type="entry name" value="Tet_transcr_reg_TetR-rel_C_sf"/>
</dbReference>
<evidence type="ECO:0000313" key="6">
    <source>
        <dbReference type="EMBL" id="GAA3264873.1"/>
    </source>
</evidence>
<dbReference type="Proteomes" id="UP001500728">
    <property type="component" value="Unassembled WGS sequence"/>
</dbReference>
<protein>
    <submittedName>
        <fullName evidence="6">TetR/AcrR family transcriptional regulator</fullName>
    </submittedName>
</protein>
<dbReference type="InterPro" id="IPR001647">
    <property type="entry name" value="HTH_TetR"/>
</dbReference>
<keyword evidence="1" id="KW-0805">Transcription regulation</keyword>
<evidence type="ECO:0000256" key="1">
    <source>
        <dbReference type="ARBA" id="ARBA00023015"/>
    </source>
</evidence>
<dbReference type="InterPro" id="IPR049445">
    <property type="entry name" value="TetR_SbtR-like_C"/>
</dbReference>
<dbReference type="Gene3D" id="1.10.357.10">
    <property type="entry name" value="Tetracycline Repressor, domain 2"/>
    <property type="match status" value="1"/>
</dbReference>
<keyword evidence="7" id="KW-1185">Reference proteome</keyword>
<dbReference type="SUPFAM" id="SSF46689">
    <property type="entry name" value="Homeodomain-like"/>
    <property type="match status" value="1"/>
</dbReference>
<dbReference type="InterPro" id="IPR009057">
    <property type="entry name" value="Homeodomain-like_sf"/>
</dbReference>
<evidence type="ECO:0000259" key="5">
    <source>
        <dbReference type="PROSITE" id="PS50977"/>
    </source>
</evidence>
<reference evidence="7" key="1">
    <citation type="journal article" date="2019" name="Int. J. Syst. Evol. Microbiol.">
        <title>The Global Catalogue of Microorganisms (GCM) 10K type strain sequencing project: providing services to taxonomists for standard genome sequencing and annotation.</title>
        <authorList>
            <consortium name="The Broad Institute Genomics Platform"/>
            <consortium name="The Broad Institute Genome Sequencing Center for Infectious Disease"/>
            <person name="Wu L."/>
            <person name="Ma J."/>
        </authorList>
    </citation>
    <scope>NUCLEOTIDE SEQUENCE [LARGE SCALE GENOMIC DNA]</scope>
    <source>
        <strain evidence="7">JCM 9381</strain>
    </source>
</reference>
<proteinExistence type="predicted"/>
<dbReference type="PRINTS" id="PR00455">
    <property type="entry name" value="HTHTETR"/>
</dbReference>
<dbReference type="EMBL" id="BAAAUW010000015">
    <property type="protein sequence ID" value="GAA3264873.1"/>
    <property type="molecule type" value="Genomic_DNA"/>
</dbReference>
<comment type="caution">
    <text evidence="6">The sequence shown here is derived from an EMBL/GenBank/DDBJ whole genome shotgun (WGS) entry which is preliminary data.</text>
</comment>
<keyword evidence="2 4" id="KW-0238">DNA-binding</keyword>
<evidence type="ECO:0000256" key="3">
    <source>
        <dbReference type="ARBA" id="ARBA00023163"/>
    </source>
</evidence>
<dbReference type="PROSITE" id="PS50977">
    <property type="entry name" value="HTH_TETR_2"/>
    <property type="match status" value="1"/>
</dbReference>
<dbReference type="Pfam" id="PF21597">
    <property type="entry name" value="TetR_C_43"/>
    <property type="match status" value="1"/>
</dbReference>
<dbReference type="PANTHER" id="PTHR30055:SF234">
    <property type="entry name" value="HTH-TYPE TRANSCRIPTIONAL REGULATOR BETI"/>
    <property type="match status" value="1"/>
</dbReference>
<dbReference type="Pfam" id="PF00440">
    <property type="entry name" value="TetR_N"/>
    <property type="match status" value="1"/>
</dbReference>